<dbReference type="RefSeq" id="WP_204634691.1">
    <property type="nucleotide sequence ID" value="NZ_JADIKC010000002.1"/>
</dbReference>
<evidence type="ECO:0000313" key="3">
    <source>
        <dbReference type="Proteomes" id="UP001430065"/>
    </source>
</evidence>
<reference evidence="2 3" key="1">
    <citation type="submission" date="2020-10" db="EMBL/GenBank/DDBJ databases">
        <title>Phylogeny of dyella-like bacteria.</title>
        <authorList>
            <person name="Fu J."/>
        </authorList>
    </citation>
    <scope>NUCLEOTIDE SEQUENCE [LARGE SCALE GENOMIC DNA]</scope>
    <source>
        <strain evidence="2 3">THG-B117</strain>
    </source>
</reference>
<name>A0ABS2JP66_9GAMM</name>
<dbReference type="Proteomes" id="UP001430065">
    <property type="component" value="Unassembled WGS sequence"/>
</dbReference>
<keyword evidence="3" id="KW-1185">Reference proteome</keyword>
<evidence type="ECO:0000256" key="1">
    <source>
        <dbReference type="SAM" id="MobiDB-lite"/>
    </source>
</evidence>
<accession>A0ABS2JP66</accession>
<evidence type="ECO:0000313" key="2">
    <source>
        <dbReference type="EMBL" id="MBM7120222.1"/>
    </source>
</evidence>
<organism evidence="2 3">
    <name type="scientific">Dyella kyungheensis</name>
    <dbReference type="NCBI Taxonomy" id="1242174"/>
    <lineage>
        <taxon>Bacteria</taxon>
        <taxon>Pseudomonadati</taxon>
        <taxon>Pseudomonadota</taxon>
        <taxon>Gammaproteobacteria</taxon>
        <taxon>Lysobacterales</taxon>
        <taxon>Rhodanobacteraceae</taxon>
        <taxon>Dyella</taxon>
    </lineage>
</organism>
<gene>
    <name evidence="2" type="ORF">ISP20_03530</name>
</gene>
<comment type="caution">
    <text evidence="2">The sequence shown here is derived from an EMBL/GenBank/DDBJ whole genome shotgun (WGS) entry which is preliminary data.</text>
</comment>
<dbReference type="EMBL" id="JADIKC010000002">
    <property type="protein sequence ID" value="MBM7120222.1"/>
    <property type="molecule type" value="Genomic_DNA"/>
</dbReference>
<feature type="region of interest" description="Disordered" evidence="1">
    <location>
        <begin position="169"/>
        <end position="207"/>
    </location>
</feature>
<proteinExistence type="predicted"/>
<sequence length="207" mass="22696">MSFPLPSSFNVKLSSDRLQMIANWLLEELYNTQDDLTRATDSSYGRGCTTFDRQRNRIIQEAVSGDHPWLGLENSTFALVFTIGGVPCRFSNDDPANPSKGAVLLTNPYQSSFLEFVEEGTPGRFCFVVDRGFDGIGEPRVEFLGFSVTGDLVCKWVSDSTRVLYATGVPESDSVEVGKPQVTPKRPDTPAVTETPEAASGDTNPEQ</sequence>
<protein>
    <submittedName>
        <fullName evidence="2">Uncharacterized protein</fullName>
    </submittedName>
</protein>